<name>A0A2S0UM45_9RHOB</name>
<feature type="domain" description="FAD-binding FR-type" evidence="6">
    <location>
        <begin position="485"/>
        <end position="598"/>
    </location>
</feature>
<dbReference type="GO" id="GO:0004783">
    <property type="term" value="F:sulfite reductase (NADPH) activity"/>
    <property type="evidence" value="ECO:0007669"/>
    <property type="project" value="TreeGrafter"/>
</dbReference>
<sequence>MLRSLHRWPGLLAAVLVLALSLSGVALSVFPAVEAISAPPAVAGQTVADLAAKVQATHPTVEQIRRAPSGRITAYWFDGNTPGSAVIDPATGQDAGSADPSAFRTWLTDFHRALLMEDAGRWTTAAAALAMLVLSVSGAALVARRQGGWRKWFAPMRGPAAGRWHGEFARVAVATLTLSAFTALWMTASTFDLLPADEANAAFPATVSGQTGLSPAAMPALAAVPVADLRDLTFPYAGDATDAFALTTSQGTGFVDQGTGALLVWAVNGPWANIGEWIYLLHTGEGAAFWGLILGLATLAAPVLAVTGTLVWLRNRRNRPSVAGMASAGKAETVILVASEGGSTWGFAKALGHALQQAGGSVHIAPLSAFAPQAYSAAQRILIMAATWGDGDAPAASQSALGRVAAAAPHPTARLAVLGFGDRSFPAFCGYAEAIDTAARAAGWQMLLPLDRIDRHSAQAFARWSATLGEAIGTPLSAIHQPEPPRTTALTLVTRRDYGEAVQAPTAILRFALPSASLFDRIAGRGLPRFQPGDLLGIVPQGSSVPRYYSLASGTGDGFVEIVVRKHPGGLCSGQLLDLSAGQSVQGFVKPNPSFRPDRSDAPLILVGAGTGIGPLAGIIRANTRRRPIYLWFGARHPQADFLYGADLDLWSASGQLANLATAFSRTATRHYVQDRLRADAERIRDLVSKGGRIMVCGGREMAQGVRETLAEILAPAGLSPATLKAGGRYAEDSY</sequence>
<gene>
    <name evidence="7" type="ORF">HYN69_10280</name>
</gene>
<dbReference type="GO" id="GO:0016740">
    <property type="term" value="F:transferase activity"/>
    <property type="evidence" value="ECO:0007669"/>
    <property type="project" value="UniProtKB-KW"/>
</dbReference>
<dbReference type="InterPro" id="IPR017927">
    <property type="entry name" value="FAD-bd_FR_type"/>
</dbReference>
<dbReference type="EC" id="1.6.2.4" evidence="3"/>
<dbReference type="PANTHER" id="PTHR19384">
    <property type="entry name" value="NITRIC OXIDE SYNTHASE-RELATED"/>
    <property type="match status" value="1"/>
</dbReference>
<evidence type="ECO:0000313" key="7">
    <source>
        <dbReference type="EMBL" id="AWB48840.1"/>
    </source>
</evidence>
<organism evidence="7 8">
    <name type="scientific">Paragemmobacter aquarius</name>
    <dbReference type="NCBI Taxonomy" id="2169400"/>
    <lineage>
        <taxon>Bacteria</taxon>
        <taxon>Pseudomonadati</taxon>
        <taxon>Pseudomonadota</taxon>
        <taxon>Alphaproteobacteria</taxon>
        <taxon>Rhodobacterales</taxon>
        <taxon>Paracoccaceae</taxon>
        <taxon>Paragemmobacter</taxon>
    </lineage>
</organism>
<keyword evidence="7" id="KW-0808">Transferase</keyword>
<dbReference type="InterPro" id="IPR008254">
    <property type="entry name" value="Flavodoxin/NO_synth"/>
</dbReference>
<keyword evidence="4" id="KW-1133">Transmembrane helix</keyword>
<dbReference type="InterPro" id="IPR001433">
    <property type="entry name" value="OxRdtase_FAD/NAD-bd"/>
</dbReference>
<keyword evidence="4" id="KW-0472">Membrane</keyword>
<dbReference type="OrthoDB" id="9816402at2"/>
<dbReference type="Proteomes" id="UP000244496">
    <property type="component" value="Chromosome"/>
</dbReference>
<dbReference type="PANTHER" id="PTHR19384:SF17">
    <property type="entry name" value="NADPH--CYTOCHROME P450 REDUCTASE"/>
    <property type="match status" value="1"/>
</dbReference>
<reference evidence="7 8" key="1">
    <citation type="submission" date="2018-04" db="EMBL/GenBank/DDBJ databases">
        <title>Genome sequencing of Gemmobacter.</title>
        <authorList>
            <person name="Yi H."/>
            <person name="Baek M.-G."/>
        </authorList>
    </citation>
    <scope>NUCLEOTIDE SEQUENCE [LARGE SCALE GENOMIC DNA]</scope>
    <source>
        <strain evidence="7 8">HYN0069</strain>
    </source>
</reference>
<dbReference type="RefSeq" id="WP_108435659.1">
    <property type="nucleotide sequence ID" value="NZ_CP028918.1"/>
</dbReference>
<feature type="transmembrane region" description="Helical" evidence="4">
    <location>
        <begin position="164"/>
        <end position="186"/>
    </location>
</feature>
<dbReference type="CDD" id="cd06201">
    <property type="entry name" value="SiR_like2"/>
    <property type="match status" value="1"/>
</dbReference>
<evidence type="ECO:0000256" key="2">
    <source>
        <dbReference type="ARBA" id="ARBA00022643"/>
    </source>
</evidence>
<feature type="transmembrane region" description="Helical" evidence="4">
    <location>
        <begin position="287"/>
        <end position="313"/>
    </location>
</feature>
<evidence type="ECO:0000256" key="3">
    <source>
        <dbReference type="ARBA" id="ARBA00023797"/>
    </source>
</evidence>
<dbReference type="InterPro" id="IPR039261">
    <property type="entry name" value="FNR_nucleotide-bd"/>
</dbReference>
<evidence type="ECO:0000259" key="5">
    <source>
        <dbReference type="PROSITE" id="PS50902"/>
    </source>
</evidence>
<dbReference type="Gene3D" id="2.40.30.10">
    <property type="entry name" value="Translation factors"/>
    <property type="match status" value="1"/>
</dbReference>
<dbReference type="InterPro" id="IPR029039">
    <property type="entry name" value="Flavoprotein-like_sf"/>
</dbReference>
<dbReference type="GO" id="GO:0010181">
    <property type="term" value="F:FMN binding"/>
    <property type="evidence" value="ECO:0007669"/>
    <property type="project" value="InterPro"/>
</dbReference>
<feature type="transmembrane region" description="Helical" evidence="4">
    <location>
        <begin position="122"/>
        <end position="143"/>
    </location>
</feature>
<dbReference type="SUPFAM" id="SSF63380">
    <property type="entry name" value="Riboflavin synthase domain-like"/>
    <property type="match status" value="1"/>
</dbReference>
<dbReference type="InterPro" id="IPR005625">
    <property type="entry name" value="PepSY-ass_TM"/>
</dbReference>
<evidence type="ECO:0000313" key="8">
    <source>
        <dbReference type="Proteomes" id="UP000244496"/>
    </source>
</evidence>
<dbReference type="GO" id="GO:0005829">
    <property type="term" value="C:cytosol"/>
    <property type="evidence" value="ECO:0007669"/>
    <property type="project" value="TreeGrafter"/>
</dbReference>
<keyword evidence="1" id="KW-0285">Flavoprotein</keyword>
<dbReference type="Pfam" id="PF00258">
    <property type="entry name" value="Flavodoxin_1"/>
    <property type="match status" value="1"/>
</dbReference>
<dbReference type="Pfam" id="PF03929">
    <property type="entry name" value="PepSY_TM"/>
    <property type="match status" value="1"/>
</dbReference>
<dbReference type="KEGG" id="geh:HYN69_10280"/>
<dbReference type="Pfam" id="PF00175">
    <property type="entry name" value="NAD_binding_1"/>
    <property type="match status" value="1"/>
</dbReference>
<dbReference type="InterPro" id="IPR001709">
    <property type="entry name" value="Flavoprot_Pyr_Nucl_cyt_Rdtase"/>
</dbReference>
<dbReference type="SUPFAM" id="SSF52218">
    <property type="entry name" value="Flavoproteins"/>
    <property type="match status" value="1"/>
</dbReference>
<protein>
    <recommendedName>
        <fullName evidence="3">NADPH--hemoprotein reductase</fullName>
        <ecNumber evidence="3">1.6.2.4</ecNumber>
    </recommendedName>
</protein>
<accession>A0A2S0UM45</accession>
<dbReference type="PROSITE" id="PS51384">
    <property type="entry name" value="FAD_FR"/>
    <property type="match status" value="1"/>
</dbReference>
<dbReference type="SUPFAM" id="SSF52343">
    <property type="entry name" value="Ferredoxin reductase-like, C-terminal NADP-linked domain"/>
    <property type="match status" value="1"/>
</dbReference>
<keyword evidence="8" id="KW-1185">Reference proteome</keyword>
<dbReference type="Gene3D" id="3.40.50.360">
    <property type="match status" value="1"/>
</dbReference>
<dbReference type="GO" id="GO:0050660">
    <property type="term" value="F:flavin adenine dinucleotide binding"/>
    <property type="evidence" value="ECO:0007669"/>
    <property type="project" value="TreeGrafter"/>
</dbReference>
<dbReference type="Gene3D" id="3.40.50.80">
    <property type="entry name" value="Nucleotide-binding domain of ferredoxin-NADP reductase (FNR) module"/>
    <property type="match status" value="1"/>
</dbReference>
<keyword evidence="2" id="KW-0288">FMN</keyword>
<evidence type="ECO:0000256" key="4">
    <source>
        <dbReference type="SAM" id="Phobius"/>
    </source>
</evidence>
<keyword evidence="4" id="KW-0812">Transmembrane</keyword>
<proteinExistence type="predicted"/>
<evidence type="ECO:0000259" key="6">
    <source>
        <dbReference type="PROSITE" id="PS51384"/>
    </source>
</evidence>
<dbReference type="PRINTS" id="PR00371">
    <property type="entry name" value="FPNCR"/>
</dbReference>
<dbReference type="PROSITE" id="PS50902">
    <property type="entry name" value="FLAVODOXIN_LIKE"/>
    <property type="match status" value="1"/>
</dbReference>
<feature type="domain" description="Flavodoxin-like" evidence="5">
    <location>
        <begin position="333"/>
        <end position="469"/>
    </location>
</feature>
<evidence type="ECO:0000256" key="1">
    <source>
        <dbReference type="ARBA" id="ARBA00022630"/>
    </source>
</evidence>
<dbReference type="InterPro" id="IPR017938">
    <property type="entry name" value="Riboflavin_synthase-like_b-brl"/>
</dbReference>
<dbReference type="AlphaFoldDB" id="A0A2S0UM45"/>
<dbReference type="EMBL" id="CP028918">
    <property type="protein sequence ID" value="AWB48840.1"/>
    <property type="molecule type" value="Genomic_DNA"/>
</dbReference>